<gene>
    <name evidence="7" type="ORF">PFICI_01684</name>
</gene>
<feature type="transmembrane region" description="Helical" evidence="5">
    <location>
        <begin position="247"/>
        <end position="266"/>
    </location>
</feature>
<dbReference type="RefSeq" id="XP_007828456.1">
    <property type="nucleotide sequence ID" value="XM_007830265.1"/>
</dbReference>
<dbReference type="SUPFAM" id="SSF103473">
    <property type="entry name" value="MFS general substrate transporter"/>
    <property type="match status" value="1"/>
</dbReference>
<feature type="transmembrane region" description="Helical" evidence="5">
    <location>
        <begin position="96"/>
        <end position="117"/>
    </location>
</feature>
<evidence type="ECO:0000256" key="5">
    <source>
        <dbReference type="SAM" id="Phobius"/>
    </source>
</evidence>
<evidence type="ECO:0000313" key="7">
    <source>
        <dbReference type="EMBL" id="ETS87856.1"/>
    </source>
</evidence>
<feature type="transmembrane region" description="Helical" evidence="5">
    <location>
        <begin position="28"/>
        <end position="47"/>
    </location>
</feature>
<keyword evidence="8" id="KW-1185">Reference proteome</keyword>
<dbReference type="GO" id="GO:0022857">
    <property type="term" value="F:transmembrane transporter activity"/>
    <property type="evidence" value="ECO:0007669"/>
    <property type="project" value="InterPro"/>
</dbReference>
<keyword evidence="3 5" id="KW-1133">Transmembrane helix</keyword>
<dbReference type="HOGENOM" id="CLU_000960_27_4_1"/>
<feature type="transmembrane region" description="Helical" evidence="5">
    <location>
        <begin position="185"/>
        <end position="205"/>
    </location>
</feature>
<dbReference type="InParanoid" id="W3XRL2"/>
<keyword evidence="2 5" id="KW-0812">Transmembrane</keyword>
<feature type="domain" description="Major facilitator superfamily (MFS) profile" evidence="6">
    <location>
        <begin position="30"/>
        <end position="477"/>
    </location>
</feature>
<dbReference type="InterPro" id="IPR020846">
    <property type="entry name" value="MFS_dom"/>
</dbReference>
<dbReference type="eggNOG" id="KOG0254">
    <property type="taxonomic scope" value="Eukaryota"/>
</dbReference>
<feature type="transmembrane region" description="Helical" evidence="5">
    <location>
        <begin position="351"/>
        <end position="370"/>
    </location>
</feature>
<dbReference type="GeneID" id="19266697"/>
<dbReference type="InterPro" id="IPR011701">
    <property type="entry name" value="MFS"/>
</dbReference>
<sequence length="486" mass="52134">MSLSSPRYDPSLGLGAETTRAMGKTRQYAFLLLVALTQAVQMVPLGVGINSGLVIGQVLGADPIRSVWVVASYPLTQGSFVLIGGRLGAIYGHKNLVVLGGAWWVFWALCGGFSSNLVMMCTTRALCGAGGGIMVPNLIALISITLPPGQRRNLGFALFGAMSPVGAAGGSLVGAVIVQLSEFRWVFFLMGLLGFVVYGSMILVLANDEPVDASGSVDWVGAYLGVGGLILFNFVWNQAPSVGWQTWYEIVLLIASLIHFTAFTYWEMRVAKHPILPFDIWRSQSFNRLLLTISFAFMGLGIFFWYMNLYMQTVNGDSLITVGLHYLPLTIGGSITPFFAAWLVPRLPAKAIIGIGCLAMATINILLATIPAHLTYWAMAFPAMLLSAFTVDLITTSSQIIASNAVPLKHQGVAGSLIGTFLSYGQSTGLGFAGIVEVQTFNNGRDLLKGYHNAAYLAVGFSVAALLLSVFINVSEDDDDVQMEQN</sequence>
<dbReference type="InterPro" id="IPR036259">
    <property type="entry name" value="MFS_trans_sf"/>
</dbReference>
<dbReference type="AlphaFoldDB" id="W3XRL2"/>
<evidence type="ECO:0000256" key="2">
    <source>
        <dbReference type="ARBA" id="ARBA00022692"/>
    </source>
</evidence>
<dbReference type="PANTHER" id="PTHR42718:SF41">
    <property type="entry name" value="MFS TRANSPORTER OF UNKOWN SPECIFICITY (AFU_ORTHOLOGUE AFUA_5G09940)-RELATED"/>
    <property type="match status" value="1"/>
</dbReference>
<dbReference type="EMBL" id="KI912109">
    <property type="protein sequence ID" value="ETS87856.1"/>
    <property type="molecule type" value="Genomic_DNA"/>
</dbReference>
<feature type="transmembrane region" description="Helical" evidence="5">
    <location>
        <begin position="376"/>
        <end position="394"/>
    </location>
</feature>
<dbReference type="Proteomes" id="UP000030651">
    <property type="component" value="Unassembled WGS sequence"/>
</dbReference>
<evidence type="ECO:0000259" key="6">
    <source>
        <dbReference type="PROSITE" id="PS50850"/>
    </source>
</evidence>
<dbReference type="Gene3D" id="1.20.1250.20">
    <property type="entry name" value="MFS general substrate transporter like domains"/>
    <property type="match status" value="2"/>
</dbReference>
<feature type="transmembrane region" description="Helical" evidence="5">
    <location>
        <begin position="454"/>
        <end position="474"/>
    </location>
</feature>
<keyword evidence="4 5" id="KW-0472">Membrane</keyword>
<dbReference type="KEGG" id="pfy:PFICI_01684"/>
<feature type="transmembrane region" description="Helical" evidence="5">
    <location>
        <begin position="286"/>
        <end position="306"/>
    </location>
</feature>
<reference evidence="8" key="1">
    <citation type="journal article" date="2015" name="BMC Genomics">
        <title>Genomic and transcriptomic analysis of the endophytic fungus Pestalotiopsis fici reveals its lifestyle and high potential for synthesis of natural products.</title>
        <authorList>
            <person name="Wang X."/>
            <person name="Zhang X."/>
            <person name="Liu L."/>
            <person name="Xiang M."/>
            <person name="Wang W."/>
            <person name="Sun X."/>
            <person name="Che Y."/>
            <person name="Guo L."/>
            <person name="Liu G."/>
            <person name="Guo L."/>
            <person name="Wang C."/>
            <person name="Yin W.B."/>
            <person name="Stadler M."/>
            <person name="Zhang X."/>
            <person name="Liu X."/>
        </authorList>
    </citation>
    <scope>NUCLEOTIDE SEQUENCE [LARGE SCALE GENOMIC DNA]</scope>
    <source>
        <strain evidence="8">W106-1 / CGMCC3.15140</strain>
    </source>
</reference>
<feature type="transmembrane region" description="Helical" evidence="5">
    <location>
        <begin position="217"/>
        <end position="235"/>
    </location>
</feature>
<dbReference type="OrthoDB" id="440755at2759"/>
<proteinExistence type="predicted"/>
<evidence type="ECO:0000256" key="1">
    <source>
        <dbReference type="ARBA" id="ARBA00004141"/>
    </source>
</evidence>
<dbReference type="Pfam" id="PF07690">
    <property type="entry name" value="MFS_1"/>
    <property type="match status" value="1"/>
</dbReference>
<dbReference type="PANTHER" id="PTHR42718">
    <property type="entry name" value="MAJOR FACILITATOR SUPERFAMILY MULTIDRUG TRANSPORTER MFSC"/>
    <property type="match status" value="1"/>
</dbReference>
<evidence type="ECO:0000313" key="8">
    <source>
        <dbReference type="Proteomes" id="UP000030651"/>
    </source>
</evidence>
<feature type="transmembrane region" description="Helical" evidence="5">
    <location>
        <begin position="156"/>
        <end position="179"/>
    </location>
</feature>
<organism evidence="7 8">
    <name type="scientific">Pestalotiopsis fici (strain W106-1 / CGMCC3.15140)</name>
    <dbReference type="NCBI Taxonomy" id="1229662"/>
    <lineage>
        <taxon>Eukaryota</taxon>
        <taxon>Fungi</taxon>
        <taxon>Dikarya</taxon>
        <taxon>Ascomycota</taxon>
        <taxon>Pezizomycotina</taxon>
        <taxon>Sordariomycetes</taxon>
        <taxon>Xylariomycetidae</taxon>
        <taxon>Amphisphaeriales</taxon>
        <taxon>Sporocadaceae</taxon>
        <taxon>Pestalotiopsis</taxon>
    </lineage>
</organism>
<protein>
    <recommendedName>
        <fullName evidence="6">Major facilitator superfamily (MFS) profile domain-containing protein</fullName>
    </recommendedName>
</protein>
<dbReference type="OMA" id="KWLFFML"/>
<evidence type="ECO:0000256" key="3">
    <source>
        <dbReference type="ARBA" id="ARBA00022989"/>
    </source>
</evidence>
<dbReference type="PROSITE" id="PS50850">
    <property type="entry name" value="MFS"/>
    <property type="match status" value="1"/>
</dbReference>
<evidence type="ECO:0000256" key="4">
    <source>
        <dbReference type="ARBA" id="ARBA00023136"/>
    </source>
</evidence>
<feature type="transmembrane region" description="Helical" evidence="5">
    <location>
        <begin position="123"/>
        <end position="144"/>
    </location>
</feature>
<name>W3XRL2_PESFW</name>
<feature type="transmembrane region" description="Helical" evidence="5">
    <location>
        <begin position="326"/>
        <end position="344"/>
    </location>
</feature>
<comment type="subcellular location">
    <subcellularLocation>
        <location evidence="1">Membrane</location>
        <topology evidence="1">Multi-pass membrane protein</topology>
    </subcellularLocation>
</comment>
<dbReference type="GO" id="GO:0016020">
    <property type="term" value="C:membrane"/>
    <property type="evidence" value="ECO:0007669"/>
    <property type="project" value="UniProtKB-SubCell"/>
</dbReference>
<accession>W3XRL2</accession>